<evidence type="ECO:0000313" key="3">
    <source>
        <dbReference type="EMBL" id="GAA4916566.1"/>
    </source>
</evidence>
<evidence type="ECO:0000256" key="1">
    <source>
        <dbReference type="SAM" id="Phobius"/>
    </source>
</evidence>
<feature type="domain" description="Acyltransferase 3" evidence="2">
    <location>
        <begin position="10"/>
        <end position="330"/>
    </location>
</feature>
<feature type="transmembrane region" description="Helical" evidence="1">
    <location>
        <begin position="140"/>
        <end position="159"/>
    </location>
</feature>
<proteinExistence type="predicted"/>
<feature type="transmembrane region" description="Helical" evidence="1">
    <location>
        <begin position="104"/>
        <end position="133"/>
    </location>
</feature>
<organism evidence="3 4">
    <name type="scientific">Nesterenkonia rhizosphaerae</name>
    <dbReference type="NCBI Taxonomy" id="1348272"/>
    <lineage>
        <taxon>Bacteria</taxon>
        <taxon>Bacillati</taxon>
        <taxon>Actinomycetota</taxon>
        <taxon>Actinomycetes</taxon>
        <taxon>Micrococcales</taxon>
        <taxon>Micrococcaceae</taxon>
        <taxon>Nesterenkonia</taxon>
    </lineage>
</organism>
<feature type="transmembrane region" description="Helical" evidence="1">
    <location>
        <begin position="165"/>
        <end position="186"/>
    </location>
</feature>
<comment type="caution">
    <text evidence="3">The sequence shown here is derived from an EMBL/GenBank/DDBJ whole genome shotgun (WGS) entry which is preliminary data.</text>
</comment>
<dbReference type="InterPro" id="IPR002656">
    <property type="entry name" value="Acyl_transf_3_dom"/>
</dbReference>
<dbReference type="EMBL" id="BAABLW010000005">
    <property type="protein sequence ID" value="GAA4916566.1"/>
    <property type="molecule type" value="Genomic_DNA"/>
</dbReference>
<feature type="transmembrane region" description="Helical" evidence="1">
    <location>
        <begin position="291"/>
        <end position="310"/>
    </location>
</feature>
<feature type="transmembrane region" description="Helical" evidence="1">
    <location>
        <begin position="218"/>
        <end position="237"/>
    </location>
</feature>
<dbReference type="InterPro" id="IPR052734">
    <property type="entry name" value="Nod_factor_acetyltransferase"/>
</dbReference>
<feature type="transmembrane region" description="Helical" evidence="1">
    <location>
        <begin position="74"/>
        <end position="92"/>
    </location>
</feature>
<keyword evidence="1" id="KW-0472">Membrane</keyword>
<feature type="transmembrane region" description="Helical" evidence="1">
    <location>
        <begin position="42"/>
        <end position="62"/>
    </location>
</feature>
<keyword evidence="1" id="KW-0812">Transmembrane</keyword>
<accession>A0ABP9FTH5</accession>
<evidence type="ECO:0000259" key="2">
    <source>
        <dbReference type="Pfam" id="PF01757"/>
    </source>
</evidence>
<dbReference type="PANTHER" id="PTHR37312:SF1">
    <property type="entry name" value="MEMBRANE-BOUND ACYLTRANSFERASE YKRP-RELATED"/>
    <property type="match status" value="1"/>
</dbReference>
<evidence type="ECO:0000313" key="4">
    <source>
        <dbReference type="Proteomes" id="UP001500368"/>
    </source>
</evidence>
<feature type="transmembrane region" description="Helical" evidence="1">
    <location>
        <begin position="12"/>
        <end position="30"/>
    </location>
</feature>
<name>A0ABP9FTH5_9MICC</name>
<sequence length="358" mass="38891">MGPEARMARNAGIDLLRVISVAAVVVGHGWPLMPYEEYLQIWRMPLFFFLAGFFLSPVRSFAGEIRTRWHTLGVPYLTWLVLLIALVAVHHYTPKPFEDTWLTIAGAVFGGGLTDMPFLAFWFISVMFFAVLLVRLLLTLPWWVQLAAALGGLALAQVPDSAMSYTSLGLGLAPACAAFILAGFWFRRLITPARDAAGAGRSASPAWRQRLAEAARSPWAGVVGVLLIAAGMAGVAAGAETMNMKWSGFGTFLVSPALALLICVGLVGVFSTWADAALKTIPAALTVISELVKTGTMVVFFHAYVLFLIWDLVSYQPLRILIALLVCWSLGLVVNRTRFSPWLTGLPRPRSVSPRTAG</sequence>
<dbReference type="RefSeq" id="WP_345476960.1">
    <property type="nucleotide sequence ID" value="NZ_BAABLW010000005.1"/>
</dbReference>
<feature type="transmembrane region" description="Helical" evidence="1">
    <location>
        <begin position="316"/>
        <end position="334"/>
    </location>
</feature>
<gene>
    <name evidence="3" type="ORF">GCM10025790_09850</name>
</gene>
<keyword evidence="4" id="KW-1185">Reference proteome</keyword>
<keyword evidence="1" id="KW-1133">Transmembrane helix</keyword>
<reference evidence="4" key="1">
    <citation type="journal article" date="2019" name="Int. J. Syst. Evol. Microbiol.">
        <title>The Global Catalogue of Microorganisms (GCM) 10K type strain sequencing project: providing services to taxonomists for standard genome sequencing and annotation.</title>
        <authorList>
            <consortium name="The Broad Institute Genomics Platform"/>
            <consortium name="The Broad Institute Genome Sequencing Center for Infectious Disease"/>
            <person name="Wu L."/>
            <person name="Ma J."/>
        </authorList>
    </citation>
    <scope>NUCLEOTIDE SEQUENCE [LARGE SCALE GENOMIC DNA]</scope>
    <source>
        <strain evidence="4">JCM 19129</strain>
    </source>
</reference>
<protein>
    <recommendedName>
        <fullName evidence="2">Acyltransferase 3 domain-containing protein</fullName>
    </recommendedName>
</protein>
<dbReference type="PANTHER" id="PTHR37312">
    <property type="entry name" value="MEMBRANE-BOUND ACYLTRANSFERASE YKRP-RELATED"/>
    <property type="match status" value="1"/>
</dbReference>
<dbReference type="Pfam" id="PF01757">
    <property type="entry name" value="Acyl_transf_3"/>
    <property type="match status" value="1"/>
</dbReference>
<feature type="transmembrane region" description="Helical" evidence="1">
    <location>
        <begin position="249"/>
        <end position="270"/>
    </location>
</feature>
<dbReference type="Proteomes" id="UP001500368">
    <property type="component" value="Unassembled WGS sequence"/>
</dbReference>